<evidence type="ECO:0000256" key="2">
    <source>
        <dbReference type="ARBA" id="ARBA00023002"/>
    </source>
</evidence>
<dbReference type="RefSeq" id="WP_070933308.1">
    <property type="nucleotide sequence ID" value="NZ_MIPT01000001.1"/>
</dbReference>
<dbReference type="AlphaFoldDB" id="A0A1S1HBC7"/>
<feature type="domain" description="Flavodoxin-like fold" evidence="3">
    <location>
        <begin position="1"/>
        <end position="170"/>
    </location>
</feature>
<proteinExistence type="inferred from homology"/>
<dbReference type="InterPro" id="IPR003680">
    <property type="entry name" value="Flavodoxin_fold"/>
</dbReference>
<dbReference type="PANTHER" id="PTHR10204">
    <property type="entry name" value="NAD P H OXIDOREDUCTASE-RELATED"/>
    <property type="match status" value="1"/>
</dbReference>
<dbReference type="InterPro" id="IPR051545">
    <property type="entry name" value="NAD(P)H_dehydrogenase_qn"/>
</dbReference>
<accession>A0A1S1HBC7</accession>
<organism evidence="4 5">
    <name type="scientific">Edaphosphingomonas haloaromaticamans</name>
    <dbReference type="NCBI Taxonomy" id="653954"/>
    <lineage>
        <taxon>Bacteria</taxon>
        <taxon>Pseudomonadati</taxon>
        <taxon>Pseudomonadota</taxon>
        <taxon>Alphaproteobacteria</taxon>
        <taxon>Sphingomonadales</taxon>
        <taxon>Rhizorhabdaceae</taxon>
        <taxon>Edaphosphingomonas</taxon>
    </lineage>
</organism>
<evidence type="ECO:0000256" key="1">
    <source>
        <dbReference type="ARBA" id="ARBA00006252"/>
    </source>
</evidence>
<dbReference type="Gene3D" id="3.40.50.360">
    <property type="match status" value="1"/>
</dbReference>
<keyword evidence="2" id="KW-0560">Oxidoreductase</keyword>
<dbReference type="GO" id="GO:0003955">
    <property type="term" value="F:NAD(P)H dehydrogenase (quinone) activity"/>
    <property type="evidence" value="ECO:0007669"/>
    <property type="project" value="TreeGrafter"/>
</dbReference>
<dbReference type="Pfam" id="PF02525">
    <property type="entry name" value="Flavodoxin_2"/>
    <property type="match status" value="1"/>
</dbReference>
<reference evidence="4 5" key="1">
    <citation type="submission" date="2016-09" db="EMBL/GenBank/DDBJ databases">
        <title>Metabolic pathway, cell adaptation mechanisms and a novel monoxygenase revealed through proteogenomic-transcription analysis of a Sphingomonas haloaromaticamans strain degrading the fungicide ortho-phenylphenol.</title>
        <authorList>
            <person name="Perruchon C."/>
            <person name="Papadopoulou E.S."/>
            <person name="Rousidou C."/>
            <person name="Vasileiadis S."/>
            <person name="Tanou G."/>
            <person name="Amoutzias G."/>
            <person name="Molassiotis A."/>
            <person name="Karpouzas D.G."/>
        </authorList>
    </citation>
    <scope>NUCLEOTIDE SEQUENCE [LARGE SCALE GENOMIC DNA]</scope>
    <source>
        <strain evidence="4 5">P3</strain>
    </source>
</reference>
<comment type="caution">
    <text evidence="4">The sequence shown here is derived from an EMBL/GenBank/DDBJ whole genome shotgun (WGS) entry which is preliminary data.</text>
</comment>
<comment type="similarity">
    <text evidence="1">Belongs to the NAD(P)H dehydrogenase (quinone) family.</text>
</comment>
<protein>
    <recommendedName>
        <fullName evidence="3">Flavodoxin-like fold domain-containing protein</fullName>
    </recommendedName>
</protein>
<evidence type="ECO:0000259" key="3">
    <source>
        <dbReference type="Pfam" id="PF02525"/>
    </source>
</evidence>
<evidence type="ECO:0000313" key="5">
    <source>
        <dbReference type="Proteomes" id="UP000179467"/>
    </source>
</evidence>
<dbReference type="OrthoDB" id="9798454at2"/>
<keyword evidence="5" id="KW-1185">Reference proteome</keyword>
<sequence>MRVLILDGHPDEGRLVSHLLDLYQAGLGDGAEVERIAVRDLAFDPILRKGYRQVQPWEPDLERVGAAISACDHLVVAFPMWWGSEPAELKGLLDRVLLPGFAFRYHRNDPFWDRLLAGRSADVLITTDTPSWFLRFAYGNPVVRRWRGQILGFCGFKPLRITRFGPVRQGGVEKHLVVWQRKIERLAASASGLRRPAKQVVRLPTDDSHNPH</sequence>
<dbReference type="PANTHER" id="PTHR10204:SF34">
    <property type="entry name" value="NAD(P)H DEHYDROGENASE [QUINONE] 1 ISOFORM 1"/>
    <property type="match status" value="1"/>
</dbReference>
<name>A0A1S1HBC7_9SPHN</name>
<dbReference type="GO" id="GO:0005829">
    <property type="term" value="C:cytosol"/>
    <property type="evidence" value="ECO:0007669"/>
    <property type="project" value="TreeGrafter"/>
</dbReference>
<dbReference type="EMBL" id="MIPT01000001">
    <property type="protein sequence ID" value="OHT19388.1"/>
    <property type="molecule type" value="Genomic_DNA"/>
</dbReference>
<dbReference type="SUPFAM" id="SSF52218">
    <property type="entry name" value="Flavoproteins"/>
    <property type="match status" value="1"/>
</dbReference>
<gene>
    <name evidence="4" type="ORF">BHE75_01373</name>
</gene>
<dbReference type="Proteomes" id="UP000179467">
    <property type="component" value="Unassembled WGS sequence"/>
</dbReference>
<dbReference type="InterPro" id="IPR029039">
    <property type="entry name" value="Flavoprotein-like_sf"/>
</dbReference>
<evidence type="ECO:0000313" key="4">
    <source>
        <dbReference type="EMBL" id="OHT19388.1"/>
    </source>
</evidence>